<dbReference type="KEGG" id="pter:C2L65_22465"/>
<organism evidence="1 2">
    <name type="scientific">Paraburkholderia terrae</name>
    <dbReference type="NCBI Taxonomy" id="311230"/>
    <lineage>
        <taxon>Bacteria</taxon>
        <taxon>Pseudomonadati</taxon>
        <taxon>Pseudomonadota</taxon>
        <taxon>Betaproteobacteria</taxon>
        <taxon>Burkholderiales</taxon>
        <taxon>Burkholderiaceae</taxon>
        <taxon>Paraburkholderia</taxon>
    </lineage>
</organism>
<dbReference type="RefSeq" id="WP_042314459.1">
    <property type="nucleotide sequence ID" value="NZ_AP025257.1"/>
</dbReference>
<proteinExistence type="predicted"/>
<gene>
    <name evidence="1" type="ORF">C2L65_22465</name>
</gene>
<dbReference type="AlphaFoldDB" id="A0A2I8ET02"/>
<evidence type="ECO:0000313" key="1">
    <source>
        <dbReference type="EMBL" id="AUT62391.1"/>
    </source>
</evidence>
<accession>A0A2I8ET02</accession>
<reference evidence="1 2" key="1">
    <citation type="submission" date="2018-01" db="EMBL/GenBank/DDBJ databases">
        <title>Species boundaries and ecological features among Paraburkholderia terrae DSMZ17804T, P. hospita DSMZ17164T and P. caribensis DSMZ13236T.</title>
        <authorList>
            <person name="Pratama A.A."/>
        </authorList>
    </citation>
    <scope>NUCLEOTIDE SEQUENCE [LARGE SCALE GENOMIC DNA]</scope>
    <source>
        <strain evidence="1 2">DSM 17804</strain>
    </source>
</reference>
<name>A0A2I8ET02_9BURK</name>
<sequence>MHFDPAVFRIDPTPRRADGEYMAHAMISGPLPDGESFIHVSGDLAGFDLRQDAIQYATDWANDWLQKCFDGSWNAPRASMAAEGRVN</sequence>
<evidence type="ECO:0000313" key="2">
    <source>
        <dbReference type="Proteomes" id="UP000243502"/>
    </source>
</evidence>
<dbReference type="EMBL" id="CP026112">
    <property type="protein sequence ID" value="AUT62391.1"/>
    <property type="molecule type" value="Genomic_DNA"/>
</dbReference>
<dbReference type="OrthoDB" id="9133485at2"/>
<protein>
    <submittedName>
        <fullName evidence="1">Uncharacterized protein</fullName>
    </submittedName>
</protein>
<dbReference type="Proteomes" id="UP000243502">
    <property type="component" value="Chromosome 2"/>
</dbReference>